<feature type="region of interest" description="Disordered" evidence="1">
    <location>
        <begin position="106"/>
        <end position="128"/>
    </location>
</feature>
<accession>A0ABN9T498</accession>
<name>A0ABN9T498_9DINO</name>
<sequence>MAPRGELIPMNCAGVGGGLCREVMITGISAGDPAEVILLTADGDHYQFNLAPGDDVEAVYWIGMQGGHPAHVPENMIYRFRQHVPSQERNRLSGEAQGMLGAPLAPPPGPQAQPLRNAQLPGLGRPAGVGARRADAGRAWVYAEDYGSHQTGEIIEELRVGAAVLGERAECGGAVFIQGRGGRGNALNHRRPEGWWDFNPALLSVDLQR</sequence>
<evidence type="ECO:0000313" key="2">
    <source>
        <dbReference type="EMBL" id="CAK0839840.1"/>
    </source>
</evidence>
<gene>
    <name evidence="2" type="ORF">PCOR1329_LOCUS35429</name>
</gene>
<proteinExistence type="predicted"/>
<reference evidence="2" key="1">
    <citation type="submission" date="2023-10" db="EMBL/GenBank/DDBJ databases">
        <authorList>
            <person name="Chen Y."/>
            <person name="Shah S."/>
            <person name="Dougan E. K."/>
            <person name="Thang M."/>
            <person name="Chan C."/>
        </authorList>
    </citation>
    <scope>NUCLEOTIDE SEQUENCE [LARGE SCALE GENOMIC DNA]</scope>
</reference>
<comment type="caution">
    <text evidence="2">The sequence shown here is derived from an EMBL/GenBank/DDBJ whole genome shotgun (WGS) entry which is preliminary data.</text>
</comment>
<dbReference type="EMBL" id="CAUYUJ010014328">
    <property type="protein sequence ID" value="CAK0839840.1"/>
    <property type="molecule type" value="Genomic_DNA"/>
</dbReference>
<organism evidence="2 3">
    <name type="scientific">Prorocentrum cordatum</name>
    <dbReference type="NCBI Taxonomy" id="2364126"/>
    <lineage>
        <taxon>Eukaryota</taxon>
        <taxon>Sar</taxon>
        <taxon>Alveolata</taxon>
        <taxon>Dinophyceae</taxon>
        <taxon>Prorocentrales</taxon>
        <taxon>Prorocentraceae</taxon>
        <taxon>Prorocentrum</taxon>
    </lineage>
</organism>
<dbReference type="Proteomes" id="UP001189429">
    <property type="component" value="Unassembled WGS sequence"/>
</dbReference>
<protein>
    <submittedName>
        <fullName evidence="2">Uncharacterized protein</fullName>
    </submittedName>
</protein>
<evidence type="ECO:0000256" key="1">
    <source>
        <dbReference type="SAM" id="MobiDB-lite"/>
    </source>
</evidence>
<keyword evidence="3" id="KW-1185">Reference proteome</keyword>
<evidence type="ECO:0000313" key="3">
    <source>
        <dbReference type="Proteomes" id="UP001189429"/>
    </source>
</evidence>